<accession>A0A250E784</accession>
<evidence type="ECO:0000313" key="3">
    <source>
        <dbReference type="Proteomes" id="UP000242855"/>
    </source>
</evidence>
<gene>
    <name evidence="2" type="ORF">CGC48_02315</name>
</gene>
<evidence type="ECO:0000313" key="2">
    <source>
        <dbReference type="EMBL" id="ATA67566.1"/>
    </source>
</evidence>
<dbReference type="Proteomes" id="UP000242855">
    <property type="component" value="Chromosome"/>
</dbReference>
<evidence type="ECO:0000256" key="1">
    <source>
        <dbReference type="SAM" id="Phobius"/>
    </source>
</evidence>
<proteinExistence type="predicted"/>
<protein>
    <submittedName>
        <fullName evidence="2">Uncharacterized protein</fullName>
    </submittedName>
</protein>
<keyword evidence="1" id="KW-0472">Membrane</keyword>
<reference evidence="2 3" key="1">
    <citation type="journal article" date="2017" name="Genome Announc.">
        <title>Twelve Complete Reference Genomes of Clinical Isolates in the Capnocytophaga Genus.</title>
        <authorList>
            <person name="Villarma A."/>
            <person name="Gulvik C.A."/>
            <person name="Rowe L.A."/>
            <person name="Sheth M."/>
            <person name="Juieng P."/>
            <person name="Nicholson A.C."/>
            <person name="Loparev V.N."/>
            <person name="McQuiston J.R."/>
        </authorList>
    </citation>
    <scope>NUCLEOTIDE SEQUENCE [LARGE SCALE GENOMIC DNA]</scope>
    <source>
        <strain evidence="2 3">G7591</strain>
    </source>
</reference>
<sequence length="214" mass="26022">MVMKKFYIFIGVLLLVVGIYDLWYKGYAQEQRFFKIVEKSQNIEETQEIKKSIQTKIFKDSHLKYVMRKLYEYCDTEVIKFDFYTVIFNASRKSCIAIYKVDLLDLECKAYNSEYIGIEFYMAKLLKRDNIWQIEKIESDGYIYDAFVTLGEIPKQVIFSDNEEMQNFTILSKEEKRNYIKRIPVEKFYNILWEISKQELGYNFVDERYWFDEK</sequence>
<dbReference type="EMBL" id="CP022378">
    <property type="protein sequence ID" value="ATA67566.1"/>
    <property type="molecule type" value="Genomic_DNA"/>
</dbReference>
<keyword evidence="1" id="KW-0812">Transmembrane</keyword>
<dbReference type="KEGG" id="ccyn:CGC48_02315"/>
<organism evidence="2 3">
    <name type="scientific">Capnocytophaga cynodegmi</name>
    <dbReference type="NCBI Taxonomy" id="28189"/>
    <lineage>
        <taxon>Bacteria</taxon>
        <taxon>Pseudomonadati</taxon>
        <taxon>Bacteroidota</taxon>
        <taxon>Flavobacteriia</taxon>
        <taxon>Flavobacteriales</taxon>
        <taxon>Flavobacteriaceae</taxon>
        <taxon>Capnocytophaga</taxon>
    </lineage>
</organism>
<feature type="transmembrane region" description="Helical" evidence="1">
    <location>
        <begin position="6"/>
        <end position="24"/>
    </location>
</feature>
<dbReference type="AlphaFoldDB" id="A0A250E784"/>
<keyword evidence="1" id="KW-1133">Transmembrane helix</keyword>
<name>A0A250E784_9FLAO</name>